<protein>
    <submittedName>
        <fullName evidence="2">RidA family protein</fullName>
    </submittedName>
</protein>
<dbReference type="PANTHER" id="PTHR43760:SF1">
    <property type="entry name" value="ENDORIBONUCLEASE L-PSP_CHORISMATE MUTASE-LIKE DOMAIN-CONTAINING PROTEIN"/>
    <property type="match status" value="1"/>
</dbReference>
<dbReference type="InterPro" id="IPR013813">
    <property type="entry name" value="Endoribo_LPSP/chorism_mut-like"/>
</dbReference>
<dbReference type="EMBL" id="JBHUIP010000016">
    <property type="protein sequence ID" value="MFD2265167.1"/>
    <property type="molecule type" value="Genomic_DNA"/>
</dbReference>
<sequence>MSLEERVKALGLKIPADATPGANYAPAVLHGGLAYVSGQLPREGDHVFVRGRVGSDVTLEAAQEGTQIALLRSLAALKETLGSLDRVTQIVKLTVLVQSAPGFFQQSIVANGASDLIYRLFGQEKGAHARTSVGVDQLPRNGAVEVEIVAAYD</sequence>
<feature type="domain" description="Endoribonuclease L-PSP/chorismate mutase-like" evidence="1">
    <location>
        <begin position="4"/>
        <end position="146"/>
    </location>
</feature>
<dbReference type="RefSeq" id="WP_379878339.1">
    <property type="nucleotide sequence ID" value="NZ_JBHUIP010000016.1"/>
</dbReference>
<keyword evidence="3" id="KW-1185">Reference proteome</keyword>
<dbReference type="CDD" id="cd02199">
    <property type="entry name" value="YjgF_YER057c_UK114_like_1"/>
    <property type="match status" value="1"/>
</dbReference>
<dbReference type="Pfam" id="PF14588">
    <property type="entry name" value="YjgF_endoribonc"/>
    <property type="match status" value="1"/>
</dbReference>
<accession>A0ABW5DVK7</accession>
<dbReference type="SUPFAM" id="SSF55298">
    <property type="entry name" value="YjgF-like"/>
    <property type="match status" value="1"/>
</dbReference>
<comment type="caution">
    <text evidence="2">The sequence shown here is derived from an EMBL/GenBank/DDBJ whole genome shotgun (WGS) entry which is preliminary data.</text>
</comment>
<dbReference type="InterPro" id="IPR035959">
    <property type="entry name" value="RutC-like_sf"/>
</dbReference>
<evidence type="ECO:0000313" key="2">
    <source>
        <dbReference type="EMBL" id="MFD2265167.1"/>
    </source>
</evidence>
<dbReference type="Gene3D" id="3.30.1330.40">
    <property type="entry name" value="RutC-like"/>
    <property type="match status" value="1"/>
</dbReference>
<reference evidence="3" key="1">
    <citation type="journal article" date="2019" name="Int. J. Syst. Evol. Microbiol.">
        <title>The Global Catalogue of Microorganisms (GCM) 10K type strain sequencing project: providing services to taxonomists for standard genome sequencing and annotation.</title>
        <authorList>
            <consortium name="The Broad Institute Genomics Platform"/>
            <consortium name="The Broad Institute Genome Sequencing Center for Infectious Disease"/>
            <person name="Wu L."/>
            <person name="Ma J."/>
        </authorList>
    </citation>
    <scope>NUCLEOTIDE SEQUENCE [LARGE SCALE GENOMIC DNA]</scope>
    <source>
        <strain evidence="3">CGMCC 1.19062</strain>
    </source>
</reference>
<dbReference type="PANTHER" id="PTHR43760">
    <property type="entry name" value="ENDORIBONUCLEASE-RELATED"/>
    <property type="match status" value="1"/>
</dbReference>
<organism evidence="2 3">
    <name type="scientific">Lacibacterium aquatile</name>
    <dbReference type="NCBI Taxonomy" id="1168082"/>
    <lineage>
        <taxon>Bacteria</taxon>
        <taxon>Pseudomonadati</taxon>
        <taxon>Pseudomonadota</taxon>
        <taxon>Alphaproteobacteria</taxon>
        <taxon>Rhodospirillales</taxon>
        <taxon>Rhodospirillaceae</taxon>
    </lineage>
</organism>
<dbReference type="Proteomes" id="UP001597295">
    <property type="component" value="Unassembled WGS sequence"/>
</dbReference>
<evidence type="ECO:0000313" key="3">
    <source>
        <dbReference type="Proteomes" id="UP001597295"/>
    </source>
</evidence>
<gene>
    <name evidence="2" type="ORF">ACFSM5_19850</name>
</gene>
<name>A0ABW5DVK7_9PROT</name>
<proteinExistence type="predicted"/>
<evidence type="ECO:0000259" key="1">
    <source>
        <dbReference type="Pfam" id="PF14588"/>
    </source>
</evidence>